<reference evidence="1" key="2">
    <citation type="submission" date="2020-05" db="UniProtKB">
        <authorList>
            <consortium name="EnsemblMetazoa"/>
        </authorList>
    </citation>
    <scope>IDENTIFICATION</scope>
    <source>
        <strain evidence="1">IAEA</strain>
    </source>
</reference>
<dbReference type="Proteomes" id="UP000092460">
    <property type="component" value="Unassembled WGS sequence"/>
</dbReference>
<dbReference type="EMBL" id="JXJN01006755">
    <property type="status" value="NOT_ANNOTATED_CDS"/>
    <property type="molecule type" value="Genomic_DNA"/>
</dbReference>
<organism evidence="1 2">
    <name type="scientific">Glossina palpalis gambiensis</name>
    <dbReference type="NCBI Taxonomy" id="67801"/>
    <lineage>
        <taxon>Eukaryota</taxon>
        <taxon>Metazoa</taxon>
        <taxon>Ecdysozoa</taxon>
        <taxon>Arthropoda</taxon>
        <taxon>Hexapoda</taxon>
        <taxon>Insecta</taxon>
        <taxon>Pterygota</taxon>
        <taxon>Neoptera</taxon>
        <taxon>Endopterygota</taxon>
        <taxon>Diptera</taxon>
        <taxon>Brachycera</taxon>
        <taxon>Muscomorpha</taxon>
        <taxon>Hippoboscoidea</taxon>
        <taxon>Glossinidae</taxon>
        <taxon>Glossina</taxon>
    </lineage>
</organism>
<dbReference type="AlphaFoldDB" id="A0A1B0B0H1"/>
<keyword evidence="2" id="KW-1185">Reference proteome</keyword>
<proteinExistence type="predicted"/>
<name>A0A1B0B0H1_9MUSC</name>
<sequence length="85" mass="10148">MFGLQRGIHWNSPRKILYLIHYYQLKYVGELYLSGALLKITYVQRAPNNIEKLIVHLLNFAIYMQLMSNVDFPSLRFRSIRSSER</sequence>
<evidence type="ECO:0000313" key="2">
    <source>
        <dbReference type="Proteomes" id="UP000092460"/>
    </source>
</evidence>
<accession>A0A1B0B0H1</accession>
<evidence type="ECO:0000313" key="1">
    <source>
        <dbReference type="EnsemblMetazoa" id="GPPI014805-PA"/>
    </source>
</evidence>
<reference evidence="2" key="1">
    <citation type="submission" date="2015-01" db="EMBL/GenBank/DDBJ databases">
        <authorList>
            <person name="Aksoy S."/>
            <person name="Warren W."/>
            <person name="Wilson R.K."/>
        </authorList>
    </citation>
    <scope>NUCLEOTIDE SEQUENCE [LARGE SCALE GENOMIC DNA]</scope>
    <source>
        <strain evidence="2">IAEA</strain>
    </source>
</reference>
<protein>
    <submittedName>
        <fullName evidence="1">Uncharacterized protein</fullName>
    </submittedName>
</protein>
<dbReference type="EnsemblMetazoa" id="GPPI014805-RA">
    <property type="protein sequence ID" value="GPPI014805-PA"/>
    <property type="gene ID" value="GPPI014805"/>
</dbReference>
<dbReference type="VEuPathDB" id="VectorBase:GPPI014805"/>